<organism evidence="13 14">
    <name type="scientific">Ranitomeya imitator</name>
    <name type="common">mimic poison frog</name>
    <dbReference type="NCBI Taxonomy" id="111125"/>
    <lineage>
        <taxon>Eukaryota</taxon>
        <taxon>Metazoa</taxon>
        <taxon>Chordata</taxon>
        <taxon>Craniata</taxon>
        <taxon>Vertebrata</taxon>
        <taxon>Euteleostomi</taxon>
        <taxon>Amphibia</taxon>
        <taxon>Batrachia</taxon>
        <taxon>Anura</taxon>
        <taxon>Neobatrachia</taxon>
        <taxon>Hyloidea</taxon>
        <taxon>Dendrobatidae</taxon>
        <taxon>Dendrobatinae</taxon>
        <taxon>Ranitomeya</taxon>
    </lineage>
</organism>
<dbReference type="CDD" id="cd15351">
    <property type="entry name" value="7tmA_MC1R"/>
    <property type="match status" value="1"/>
</dbReference>
<evidence type="ECO:0000313" key="13">
    <source>
        <dbReference type="EMBL" id="CAJ0955819.1"/>
    </source>
</evidence>
<keyword evidence="9 10" id="KW-0807">Transducer</keyword>
<feature type="transmembrane region" description="Helical" evidence="11">
    <location>
        <begin position="223"/>
        <end position="245"/>
    </location>
</feature>
<dbReference type="PROSITE" id="PS50262">
    <property type="entry name" value="G_PROTEIN_RECEP_F1_2"/>
    <property type="match status" value="1"/>
</dbReference>
<evidence type="ECO:0000256" key="6">
    <source>
        <dbReference type="ARBA" id="ARBA00023136"/>
    </source>
</evidence>
<evidence type="ECO:0000256" key="11">
    <source>
        <dbReference type="SAM" id="Phobius"/>
    </source>
</evidence>
<sequence length="427" mass="48208">MSPAGRTECSTIWTCPQREKVGDFIYCEATQAERYQPGSQNVQGEPKELKALIPTSLKREWKNETPTLVYCRGISHHVQATNRIAICSFALNVANLLCVNCAERLTQITMTPFSALQSGINITNVTLQSTSDVRANETTIIHIEVPKGVFLSLCVLSLLENILVVVAIAKNHNLHSPMYYFICCLAASDMLVSISNLVETLILILLSYAVIEYNEPMVKMMDNIVDTMILCSLVTSLSFLGAIAVDRYVTIFYALRYHNIITQRRVVRAIIGIWVANIACSVTFIVFSDSHVVILCLISFFIFMLVLMLGLYIHMFVLARKHSRIIMAQQKGVRSGFSPHQAAANLRGAITLTMLLGIFFLCWGPFFLHLTLIVSCPKHPFCREYFKYFNITFVLMIFNSTIDPIIYAFRSQELRKTLKGIVMYCSF</sequence>
<dbReference type="PRINTS" id="PR00535">
    <property type="entry name" value="MELNOCORTINR"/>
</dbReference>
<keyword evidence="3 10" id="KW-0812">Transmembrane</keyword>
<protein>
    <recommendedName>
        <fullName evidence="12">G-protein coupled receptors family 1 profile domain-containing protein</fullName>
    </recommendedName>
</protein>
<evidence type="ECO:0000256" key="1">
    <source>
        <dbReference type="ARBA" id="ARBA00004651"/>
    </source>
</evidence>
<dbReference type="InterPro" id="IPR001671">
    <property type="entry name" value="Melcrt_ACTH_rcpt"/>
</dbReference>
<feature type="domain" description="G-protein coupled receptors family 1 profile" evidence="12">
    <location>
        <begin position="160"/>
        <end position="407"/>
    </location>
</feature>
<feature type="transmembrane region" description="Helical" evidence="11">
    <location>
        <begin position="388"/>
        <end position="409"/>
    </location>
</feature>
<evidence type="ECO:0000256" key="5">
    <source>
        <dbReference type="ARBA" id="ARBA00023040"/>
    </source>
</evidence>
<evidence type="ECO:0000256" key="8">
    <source>
        <dbReference type="ARBA" id="ARBA00023180"/>
    </source>
</evidence>
<dbReference type="SMART" id="SM01381">
    <property type="entry name" value="7TM_GPCR_Srsx"/>
    <property type="match status" value="1"/>
</dbReference>
<keyword evidence="14" id="KW-1185">Reference proteome</keyword>
<evidence type="ECO:0000256" key="3">
    <source>
        <dbReference type="ARBA" id="ARBA00022692"/>
    </source>
</evidence>
<evidence type="ECO:0000256" key="7">
    <source>
        <dbReference type="ARBA" id="ARBA00023170"/>
    </source>
</evidence>
<reference evidence="13" key="1">
    <citation type="submission" date="2023-07" db="EMBL/GenBank/DDBJ databases">
        <authorList>
            <person name="Stuckert A."/>
        </authorList>
    </citation>
    <scope>NUCLEOTIDE SEQUENCE</scope>
</reference>
<evidence type="ECO:0000256" key="4">
    <source>
        <dbReference type="ARBA" id="ARBA00022989"/>
    </source>
</evidence>
<comment type="subcellular location">
    <subcellularLocation>
        <location evidence="1">Cell membrane</location>
        <topology evidence="1">Multi-pass membrane protein</topology>
    </subcellularLocation>
</comment>
<dbReference type="Gene3D" id="1.20.1070.10">
    <property type="entry name" value="Rhodopsin 7-helix transmembrane proteins"/>
    <property type="match status" value="1"/>
</dbReference>
<dbReference type="SUPFAM" id="SSF81321">
    <property type="entry name" value="Family A G protein-coupled receptor-like"/>
    <property type="match status" value="1"/>
</dbReference>
<accession>A0ABN9M207</accession>
<evidence type="ECO:0000256" key="10">
    <source>
        <dbReference type="RuleBase" id="RU000688"/>
    </source>
</evidence>
<evidence type="ECO:0000313" key="14">
    <source>
        <dbReference type="Proteomes" id="UP001176940"/>
    </source>
</evidence>
<feature type="transmembrane region" description="Helical" evidence="11">
    <location>
        <begin position="178"/>
        <end position="211"/>
    </location>
</feature>
<evidence type="ECO:0000256" key="2">
    <source>
        <dbReference type="ARBA" id="ARBA00022475"/>
    </source>
</evidence>
<dbReference type="Proteomes" id="UP001176940">
    <property type="component" value="Unassembled WGS sequence"/>
</dbReference>
<keyword evidence="4 11" id="KW-1133">Transmembrane helix</keyword>
<evidence type="ECO:0000256" key="9">
    <source>
        <dbReference type="ARBA" id="ARBA00023224"/>
    </source>
</evidence>
<feature type="transmembrane region" description="Helical" evidence="11">
    <location>
        <begin position="292"/>
        <end position="319"/>
    </location>
</feature>
<proteinExistence type="inferred from homology"/>
<dbReference type="InterPro" id="IPR000276">
    <property type="entry name" value="GPCR_Rhodpsn"/>
</dbReference>
<dbReference type="PRINTS" id="PR00534">
    <property type="entry name" value="MCRFAMILY"/>
</dbReference>
<feature type="transmembrane region" description="Helical" evidence="11">
    <location>
        <begin position="149"/>
        <end position="169"/>
    </location>
</feature>
<keyword evidence="8" id="KW-0325">Glycoprotein</keyword>
<keyword evidence="2" id="KW-1003">Cell membrane</keyword>
<feature type="transmembrane region" description="Helical" evidence="11">
    <location>
        <begin position="349"/>
        <end position="368"/>
    </location>
</feature>
<dbReference type="EMBL" id="CAUEEQ010040693">
    <property type="protein sequence ID" value="CAJ0955819.1"/>
    <property type="molecule type" value="Genomic_DNA"/>
</dbReference>
<feature type="transmembrane region" description="Helical" evidence="11">
    <location>
        <begin position="266"/>
        <end position="286"/>
    </location>
</feature>
<dbReference type="InterPro" id="IPR001908">
    <property type="entry name" value="MC3-5R"/>
</dbReference>
<dbReference type="Pfam" id="PF00001">
    <property type="entry name" value="7tm_1"/>
    <property type="match status" value="1"/>
</dbReference>
<name>A0ABN9M207_9NEOB</name>
<dbReference type="PANTHER" id="PTHR22750">
    <property type="entry name" value="G-PROTEIN COUPLED RECEPTOR"/>
    <property type="match status" value="1"/>
</dbReference>
<dbReference type="InterPro" id="IPR017452">
    <property type="entry name" value="GPCR_Rhodpsn_7TM"/>
</dbReference>
<comment type="similarity">
    <text evidence="10">Belongs to the G-protein coupled receptor 1 family.</text>
</comment>
<dbReference type="PROSITE" id="PS00237">
    <property type="entry name" value="G_PROTEIN_RECEP_F1_1"/>
    <property type="match status" value="1"/>
</dbReference>
<gene>
    <name evidence="13" type="ORF">RIMI_LOCUS15254072</name>
</gene>
<keyword evidence="6 11" id="KW-0472">Membrane</keyword>
<evidence type="ECO:0000259" key="12">
    <source>
        <dbReference type="PROSITE" id="PS50262"/>
    </source>
</evidence>
<comment type="caution">
    <text evidence="13">The sequence shown here is derived from an EMBL/GenBank/DDBJ whole genome shotgun (WGS) entry which is preliminary data.</text>
</comment>
<keyword evidence="7 10" id="KW-0675">Receptor</keyword>
<keyword evidence="5 10" id="KW-0297">G-protein coupled receptor</keyword>
<dbReference type="PRINTS" id="PR00237">
    <property type="entry name" value="GPCRRHODOPSN"/>
</dbReference>